<dbReference type="Proteomes" id="UP000198284">
    <property type="component" value="Unassembled WGS sequence"/>
</dbReference>
<dbReference type="InterPro" id="IPR013767">
    <property type="entry name" value="PAS_fold"/>
</dbReference>
<gene>
    <name evidence="3" type="ORF">SAMN06265795_11846</name>
</gene>
<dbReference type="PROSITE" id="PS50113">
    <property type="entry name" value="PAC"/>
    <property type="match status" value="1"/>
</dbReference>
<dbReference type="InterPro" id="IPR000014">
    <property type="entry name" value="PAS"/>
</dbReference>
<dbReference type="CDD" id="cd00130">
    <property type="entry name" value="PAS"/>
    <property type="match status" value="1"/>
</dbReference>
<dbReference type="AlphaFoldDB" id="A0A239KZ37"/>
<dbReference type="PROSITE" id="PS50112">
    <property type="entry name" value="PAS"/>
    <property type="match status" value="1"/>
</dbReference>
<evidence type="ECO:0000259" key="2">
    <source>
        <dbReference type="PROSITE" id="PS50113"/>
    </source>
</evidence>
<dbReference type="InterPro" id="IPR000700">
    <property type="entry name" value="PAS-assoc_C"/>
</dbReference>
<dbReference type="GO" id="GO:0006355">
    <property type="term" value="P:regulation of DNA-templated transcription"/>
    <property type="evidence" value="ECO:0007669"/>
    <property type="project" value="InterPro"/>
</dbReference>
<feature type="domain" description="PAC" evidence="2">
    <location>
        <begin position="81"/>
        <end position="133"/>
    </location>
</feature>
<organism evidence="3 4">
    <name type="scientific">Noviherbaspirillum humi</name>
    <dbReference type="NCBI Taxonomy" id="1688639"/>
    <lineage>
        <taxon>Bacteria</taxon>
        <taxon>Pseudomonadati</taxon>
        <taxon>Pseudomonadota</taxon>
        <taxon>Betaproteobacteria</taxon>
        <taxon>Burkholderiales</taxon>
        <taxon>Oxalobacteraceae</taxon>
        <taxon>Noviherbaspirillum</taxon>
    </lineage>
</organism>
<name>A0A239KZ37_9BURK</name>
<reference evidence="3 4" key="1">
    <citation type="submission" date="2017-06" db="EMBL/GenBank/DDBJ databases">
        <authorList>
            <person name="Kim H.J."/>
            <person name="Triplett B.A."/>
        </authorList>
    </citation>
    <scope>NUCLEOTIDE SEQUENCE [LARGE SCALE GENOMIC DNA]</scope>
    <source>
        <strain evidence="3 4">U15</strain>
    </source>
</reference>
<dbReference type="InterPro" id="IPR035965">
    <property type="entry name" value="PAS-like_dom_sf"/>
</dbReference>
<dbReference type="OrthoDB" id="3687827at2"/>
<dbReference type="EMBL" id="FZOT01000018">
    <property type="protein sequence ID" value="SNT23481.1"/>
    <property type="molecule type" value="Genomic_DNA"/>
</dbReference>
<keyword evidence="4" id="KW-1185">Reference proteome</keyword>
<protein>
    <submittedName>
        <fullName evidence="3">PAS domain S-box-containing protein</fullName>
    </submittedName>
</protein>
<dbReference type="NCBIfam" id="TIGR00229">
    <property type="entry name" value="sensory_box"/>
    <property type="match status" value="1"/>
</dbReference>
<dbReference type="Gene3D" id="3.30.450.20">
    <property type="entry name" value="PAS domain"/>
    <property type="match status" value="1"/>
</dbReference>
<proteinExistence type="predicted"/>
<sequence length="149" mass="16102">MDAQIDAATFIEQAADAIVIAAPNGAITVWNAAAERLFGFTSEEALGRSLDIIIPERFRRRHWEGYDQAMQSGFSRYGADDLLRVPALHRDGRALSIAFTVTMLKDEAGKVAAIAAIIRDETARWAEEKQLKQRLAALECGKGGAGAAG</sequence>
<evidence type="ECO:0000259" key="1">
    <source>
        <dbReference type="PROSITE" id="PS50112"/>
    </source>
</evidence>
<dbReference type="Pfam" id="PF00989">
    <property type="entry name" value="PAS"/>
    <property type="match status" value="1"/>
</dbReference>
<evidence type="ECO:0000313" key="4">
    <source>
        <dbReference type="Proteomes" id="UP000198284"/>
    </source>
</evidence>
<evidence type="ECO:0000313" key="3">
    <source>
        <dbReference type="EMBL" id="SNT23481.1"/>
    </source>
</evidence>
<accession>A0A239KZ37</accession>
<dbReference type="SUPFAM" id="SSF55785">
    <property type="entry name" value="PYP-like sensor domain (PAS domain)"/>
    <property type="match status" value="1"/>
</dbReference>
<dbReference type="SMART" id="SM00091">
    <property type="entry name" value="PAS"/>
    <property type="match status" value="1"/>
</dbReference>
<dbReference type="RefSeq" id="WP_089401162.1">
    <property type="nucleotide sequence ID" value="NZ_FZOT01000018.1"/>
</dbReference>
<feature type="domain" description="PAS" evidence="1">
    <location>
        <begin position="3"/>
        <end position="73"/>
    </location>
</feature>